<evidence type="ECO:0000313" key="6">
    <source>
        <dbReference type="Proteomes" id="UP001461498"/>
    </source>
</evidence>
<gene>
    <name evidence="5" type="ORF">O3M35_006262</name>
</gene>
<accession>A0AAW1DFF0</accession>
<feature type="region of interest" description="Disordered" evidence="3">
    <location>
        <begin position="183"/>
        <end position="203"/>
    </location>
</feature>
<dbReference type="Proteomes" id="UP001461498">
    <property type="component" value="Unassembled WGS sequence"/>
</dbReference>
<feature type="compositionally biased region" description="Polar residues" evidence="3">
    <location>
        <begin position="183"/>
        <end position="198"/>
    </location>
</feature>
<evidence type="ECO:0000259" key="4">
    <source>
        <dbReference type="Pfam" id="PF12928"/>
    </source>
</evidence>
<feature type="compositionally biased region" description="Basic and acidic residues" evidence="3">
    <location>
        <begin position="644"/>
        <end position="657"/>
    </location>
</feature>
<evidence type="ECO:0000313" key="5">
    <source>
        <dbReference type="EMBL" id="KAK9508790.1"/>
    </source>
</evidence>
<dbReference type="EMBL" id="JAPXFL010000003">
    <property type="protein sequence ID" value="KAK9508790.1"/>
    <property type="molecule type" value="Genomic_DNA"/>
</dbReference>
<keyword evidence="2" id="KW-0819">tRNA processing</keyword>
<dbReference type="InterPro" id="IPR024336">
    <property type="entry name" value="tRNA_splic_suSen54_N"/>
</dbReference>
<keyword evidence="6" id="KW-1185">Reference proteome</keyword>
<dbReference type="InterPro" id="IPR024337">
    <property type="entry name" value="tRNA_splic_suSen54"/>
</dbReference>
<proteinExistence type="inferred from homology"/>
<dbReference type="PANTHER" id="PTHR21027">
    <property type="entry name" value="TRNA-SPLICING ENDONUCLEASE SUBUNIT SEN54"/>
    <property type="match status" value="1"/>
</dbReference>
<comment type="similarity">
    <text evidence="1">Belongs to the SEN54 family.</text>
</comment>
<name>A0AAW1DFF0_9HEMI</name>
<dbReference type="EMBL" id="JAPXFL010000003">
    <property type="protein sequence ID" value="KAK9508789.1"/>
    <property type="molecule type" value="Genomic_DNA"/>
</dbReference>
<sequence length="928" mass="106893">MKLLSGSEIIQQKLNGPKELPSSGWKDYCPSNSWLEQKQIQASLDDKHLTLGVERIEKQNNLARAEWIQDCKRAKVLKKVGKHWEVVGHHQDDEDWLYPEEALYLLEINVLELLYGGVPVSVEHAYALLLGEFHFCSLQEYRVYSYLSRKGYKLIRHAEEVTVTRYEKQIHLDQVLETQKRNIPSETSKIDSSSEVSKNLSENSETNITESIIEELPSNEENLVENKKKPTGKRAISDSEDVCIIEDNIEVIEIEDFTCKKSILKSPDIESHKTHDIIDTSNKSKIQKSEKSVTSECCIVIDDDDNNEIEDMEIKQQSDSDSSECSSDDDVVLVRTVRLGSREWYKPLRKCLIPSHIEVIDLSDDVEIKTEKLSNDSLQILSSKSVKDILNEMTSAGSGETFIKKPNSVFLPKGIVPKYAQYKVNLNKRQETIYPNQNNFNFTARRQQQHFYNPNFSNNQSNNTFLGDNVYMKAYEMRAMGISMIQAASSLMSAVNPQRTDPSLMNNISSLLNPTQFSNPNYTPRLFNNNMFNNNHFNNISTSNNLFNSNLFGNPRFMHRNSYGRRNYRFFRGYRNNNSRGQQKQMPRYFYNNKNNSNISELVTIDSDDEFNEKKTKRRINRTELPSKKSRPFKSFELIDLCEDDKPVKPEPAETNRNKPSTSTKQEHVECKEEIDNGAKDRLNSEKAVLHPKKESDVRLKVEPEKEIISVTENEISTEMECDDEIKIKSIEKSLTVSHENFEESSQDKLDSNCSQSPQIVETSNITEMDNVESSAVEDEVELFEKDTENEEITCWQQYKEQTGVEVETRTEGGPLIQPDQIKDLAEVLKNLQIFETIDTQAEDKTSKFKISFDAYLPTDHFKKSLKMLPKFRIIVVNSSDSLPTNSEIDTLKSSYQDGIPFLYAAVYDDTISFYLYDSVSLPEYFHD</sequence>
<dbReference type="EMBL" id="JAPXFL010000003">
    <property type="protein sequence ID" value="KAK9508791.1"/>
    <property type="molecule type" value="Genomic_DNA"/>
</dbReference>
<dbReference type="AlphaFoldDB" id="A0AAW1DFF0"/>
<comment type="caution">
    <text evidence="5">The sequence shown here is derived from an EMBL/GenBank/DDBJ whole genome shotgun (WGS) entry which is preliminary data.</text>
</comment>
<dbReference type="PANTHER" id="PTHR21027:SF1">
    <property type="entry name" value="TRNA-SPLICING ENDONUCLEASE SUBUNIT SEN54"/>
    <property type="match status" value="1"/>
</dbReference>
<dbReference type="Pfam" id="PF12928">
    <property type="entry name" value="tRNA_int_end_N2"/>
    <property type="match status" value="1"/>
</dbReference>
<evidence type="ECO:0000256" key="2">
    <source>
        <dbReference type="ARBA" id="ARBA00022694"/>
    </source>
</evidence>
<protein>
    <recommendedName>
        <fullName evidence="4">tRNA-splicing endonuclease subunit Sen54 N-terminal domain-containing protein</fullName>
    </recommendedName>
</protein>
<feature type="domain" description="tRNA-splicing endonuclease subunit Sen54 N-terminal" evidence="4">
    <location>
        <begin position="50"/>
        <end position="115"/>
    </location>
</feature>
<organism evidence="5 6">
    <name type="scientific">Rhynocoris fuscipes</name>
    <dbReference type="NCBI Taxonomy" id="488301"/>
    <lineage>
        <taxon>Eukaryota</taxon>
        <taxon>Metazoa</taxon>
        <taxon>Ecdysozoa</taxon>
        <taxon>Arthropoda</taxon>
        <taxon>Hexapoda</taxon>
        <taxon>Insecta</taxon>
        <taxon>Pterygota</taxon>
        <taxon>Neoptera</taxon>
        <taxon>Paraneoptera</taxon>
        <taxon>Hemiptera</taxon>
        <taxon>Heteroptera</taxon>
        <taxon>Panheteroptera</taxon>
        <taxon>Cimicomorpha</taxon>
        <taxon>Reduviidae</taxon>
        <taxon>Harpactorinae</taxon>
        <taxon>Harpactorini</taxon>
        <taxon>Rhynocoris</taxon>
    </lineage>
</organism>
<reference evidence="5 6" key="1">
    <citation type="submission" date="2022-12" db="EMBL/GenBank/DDBJ databases">
        <title>Chromosome-level genome assembly of true bugs.</title>
        <authorList>
            <person name="Ma L."/>
            <person name="Li H."/>
        </authorList>
    </citation>
    <scope>NUCLEOTIDE SEQUENCE [LARGE SCALE GENOMIC DNA]</scope>
    <source>
        <strain evidence="5">Lab_2022b</strain>
    </source>
</reference>
<dbReference type="GO" id="GO:0000214">
    <property type="term" value="C:tRNA-intron endonuclease complex"/>
    <property type="evidence" value="ECO:0007669"/>
    <property type="project" value="TreeGrafter"/>
</dbReference>
<feature type="region of interest" description="Disordered" evidence="3">
    <location>
        <begin position="644"/>
        <end position="670"/>
    </location>
</feature>
<evidence type="ECO:0000256" key="3">
    <source>
        <dbReference type="SAM" id="MobiDB-lite"/>
    </source>
</evidence>
<evidence type="ECO:0000256" key="1">
    <source>
        <dbReference type="ARBA" id="ARBA00005736"/>
    </source>
</evidence>
<dbReference type="GO" id="GO:0000379">
    <property type="term" value="P:tRNA-type intron splice site recognition and cleavage"/>
    <property type="evidence" value="ECO:0007669"/>
    <property type="project" value="TreeGrafter"/>
</dbReference>